<accession>A0ABN1ABG2</accession>
<keyword evidence="10 12" id="KW-0472">Membrane</keyword>
<proteinExistence type="predicted"/>
<dbReference type="SUPFAM" id="SSF81324">
    <property type="entry name" value="Voltage-gated potassium channels"/>
    <property type="match status" value="1"/>
</dbReference>
<comment type="subcellular location">
    <subcellularLocation>
        <location evidence="1">Membrane</location>
        <topology evidence="1">Multi-pass membrane protein</topology>
    </subcellularLocation>
</comment>
<dbReference type="Gene3D" id="1.20.120.350">
    <property type="entry name" value="Voltage-gated potassium channels. Chain C"/>
    <property type="match status" value="1"/>
</dbReference>
<evidence type="ECO:0000256" key="8">
    <source>
        <dbReference type="ARBA" id="ARBA00022989"/>
    </source>
</evidence>
<evidence type="ECO:0000313" key="14">
    <source>
        <dbReference type="EMBL" id="GAA0472328.1"/>
    </source>
</evidence>
<feature type="domain" description="Ion transport" evidence="13">
    <location>
        <begin position="25"/>
        <end position="143"/>
    </location>
</feature>
<reference evidence="14 15" key="1">
    <citation type="journal article" date="2019" name="Int. J. Syst. Evol. Microbiol.">
        <title>The Global Catalogue of Microorganisms (GCM) 10K type strain sequencing project: providing services to taxonomists for standard genome sequencing and annotation.</title>
        <authorList>
            <consortium name="The Broad Institute Genomics Platform"/>
            <consortium name="The Broad Institute Genome Sequencing Center for Infectious Disease"/>
            <person name="Wu L."/>
            <person name="Ma J."/>
        </authorList>
    </citation>
    <scope>NUCLEOTIDE SEQUENCE [LARGE SCALE GENOMIC DNA]</scope>
    <source>
        <strain evidence="14 15">JCM 14193</strain>
    </source>
</reference>
<keyword evidence="2" id="KW-0813">Transport</keyword>
<feature type="transmembrane region" description="Helical" evidence="12">
    <location>
        <begin position="26"/>
        <end position="47"/>
    </location>
</feature>
<evidence type="ECO:0000256" key="12">
    <source>
        <dbReference type="SAM" id="Phobius"/>
    </source>
</evidence>
<keyword evidence="9" id="KW-0406">Ion transport</keyword>
<evidence type="ECO:0000256" key="4">
    <source>
        <dbReference type="ARBA" id="ARBA00022692"/>
    </source>
</evidence>
<dbReference type="Pfam" id="PF00520">
    <property type="entry name" value="Ion_trans"/>
    <property type="match status" value="1"/>
</dbReference>
<keyword evidence="15" id="KW-1185">Reference proteome</keyword>
<evidence type="ECO:0000256" key="1">
    <source>
        <dbReference type="ARBA" id="ARBA00004141"/>
    </source>
</evidence>
<dbReference type="RefSeq" id="WP_343785066.1">
    <property type="nucleotide sequence ID" value="NZ_BAAACZ010000031.1"/>
</dbReference>
<keyword evidence="5" id="KW-0631">Potassium channel</keyword>
<feature type="transmembrane region" description="Helical" evidence="12">
    <location>
        <begin position="67"/>
        <end position="85"/>
    </location>
</feature>
<evidence type="ECO:0000256" key="7">
    <source>
        <dbReference type="ARBA" id="ARBA00022958"/>
    </source>
</evidence>
<sequence length="163" mass="19681">MQIDSLKWQIFNIIKLNPPKPTSGKIFDVSLIVLITTNIVTTFQQYFIPATYDAWDDYIHMIKEFSLVFFTAEYVLRIWTAVYKAGYEHPIKGRIKYMFSFYMIIDILAIIPFYFYQVDSFLLRILRVFKMLKLLKVMHFMKEIVDYNLGKYKQKYREKYGTK</sequence>
<evidence type="ECO:0000256" key="2">
    <source>
        <dbReference type="ARBA" id="ARBA00022448"/>
    </source>
</evidence>
<evidence type="ECO:0000313" key="15">
    <source>
        <dbReference type="Proteomes" id="UP001500740"/>
    </source>
</evidence>
<dbReference type="PANTHER" id="PTHR11537:SF254">
    <property type="entry name" value="POTASSIUM VOLTAGE-GATED CHANNEL PROTEIN SHAB"/>
    <property type="match status" value="1"/>
</dbReference>
<organism evidence="14 15">
    <name type="scientific">Alkalibacillus silvisoli</name>
    <dbReference type="NCBI Taxonomy" id="392823"/>
    <lineage>
        <taxon>Bacteria</taxon>
        <taxon>Bacillati</taxon>
        <taxon>Bacillota</taxon>
        <taxon>Bacilli</taxon>
        <taxon>Bacillales</taxon>
        <taxon>Bacillaceae</taxon>
        <taxon>Alkalibacillus</taxon>
    </lineage>
</organism>
<protein>
    <recommendedName>
        <fullName evidence="13">Ion transport domain-containing protein</fullName>
    </recommendedName>
</protein>
<dbReference type="EMBL" id="BAAACZ010000031">
    <property type="protein sequence ID" value="GAA0472328.1"/>
    <property type="molecule type" value="Genomic_DNA"/>
</dbReference>
<evidence type="ECO:0000259" key="13">
    <source>
        <dbReference type="Pfam" id="PF00520"/>
    </source>
</evidence>
<keyword evidence="3" id="KW-0633">Potassium transport</keyword>
<keyword evidence="8 12" id="KW-1133">Transmembrane helix</keyword>
<dbReference type="InterPro" id="IPR005821">
    <property type="entry name" value="Ion_trans_dom"/>
</dbReference>
<gene>
    <name evidence="14" type="ORF">GCM10008935_30360</name>
</gene>
<dbReference type="PANTHER" id="PTHR11537">
    <property type="entry name" value="VOLTAGE-GATED POTASSIUM CHANNEL"/>
    <property type="match status" value="1"/>
</dbReference>
<dbReference type="Proteomes" id="UP001500740">
    <property type="component" value="Unassembled WGS sequence"/>
</dbReference>
<dbReference type="InterPro" id="IPR027359">
    <property type="entry name" value="Volt_channel_dom_sf"/>
</dbReference>
<dbReference type="InterPro" id="IPR028325">
    <property type="entry name" value="VG_K_chnl"/>
</dbReference>
<keyword evidence="11" id="KW-0407">Ion channel</keyword>
<evidence type="ECO:0000256" key="6">
    <source>
        <dbReference type="ARBA" id="ARBA00022882"/>
    </source>
</evidence>
<keyword evidence="4 12" id="KW-0812">Transmembrane</keyword>
<evidence type="ECO:0000256" key="3">
    <source>
        <dbReference type="ARBA" id="ARBA00022538"/>
    </source>
</evidence>
<evidence type="ECO:0000256" key="9">
    <source>
        <dbReference type="ARBA" id="ARBA00023065"/>
    </source>
</evidence>
<feature type="transmembrane region" description="Helical" evidence="12">
    <location>
        <begin position="97"/>
        <end position="116"/>
    </location>
</feature>
<evidence type="ECO:0000256" key="11">
    <source>
        <dbReference type="ARBA" id="ARBA00023303"/>
    </source>
</evidence>
<evidence type="ECO:0000256" key="10">
    <source>
        <dbReference type="ARBA" id="ARBA00023136"/>
    </source>
</evidence>
<keyword evidence="7" id="KW-0630">Potassium</keyword>
<evidence type="ECO:0000256" key="5">
    <source>
        <dbReference type="ARBA" id="ARBA00022826"/>
    </source>
</evidence>
<name>A0ABN1ABG2_9BACI</name>
<keyword evidence="6" id="KW-0851">Voltage-gated channel</keyword>
<comment type="caution">
    <text evidence="14">The sequence shown here is derived from an EMBL/GenBank/DDBJ whole genome shotgun (WGS) entry which is preliminary data.</text>
</comment>